<feature type="region of interest" description="Disordered" evidence="1">
    <location>
        <begin position="99"/>
        <end position="150"/>
    </location>
</feature>
<sequence>MPTIFEGIQQPLSIKRRTTRSQTRCLQNIKRVISSVDKDHDDFQHFSSISLNNRISNLTNSNTIYDPIAMNISNKFLANHNVCQQSSIISVTLNGKHDSNSLDSSMVAKRKRKKSPRKEPVTIVKDIEDRSSIDNNSSQPNTTAKTKSDEDDVIFVNPVDDSVIIIEDACTEPSSDSAKPLVSESPHKIKQSFTLPSYIPLVSHSHKCDPNQNKLTTNVPIINIVDEDMDEDKDIIFVKEEILNKKQRRRKKISSMKKAKKNQLKKRCVKCINVNAMLARNCPCKNVSETDNLKSGSVTSQNPKPRSFVNPWNVWNGVLQQTSSTNVGTVNVASNVFNINAINRTGLREIVIDGSNLALGHTNGRCFSVKGLQIAIDYFVKRGHKVVAFVPQYRQKYNQTTDTPLLKSLASKGYVVFTPSREVNGRRITPYDDRYIIQYAAACEGIVVSSDNYRDLFLERIEWRTTIERRLLMPTWVGDMLMFPEDPLGRHGPHLSEFLKFP</sequence>
<keyword evidence="4" id="KW-1185">Reference proteome</keyword>
<dbReference type="Pfam" id="PF11977">
    <property type="entry name" value="RNase_Zc3h12a"/>
    <property type="match status" value="1"/>
</dbReference>
<dbReference type="GO" id="GO:0005634">
    <property type="term" value="C:nucleus"/>
    <property type="evidence" value="ECO:0007669"/>
    <property type="project" value="TreeGrafter"/>
</dbReference>
<dbReference type="Proteomes" id="UP001329430">
    <property type="component" value="Chromosome 2"/>
</dbReference>
<dbReference type="InterPro" id="IPR021869">
    <property type="entry name" value="RNase_Zc3h12_NYN"/>
</dbReference>
<evidence type="ECO:0000313" key="3">
    <source>
        <dbReference type="EMBL" id="KAK5647478.1"/>
    </source>
</evidence>
<comment type="caution">
    <text evidence="3">The sequence shown here is derived from an EMBL/GenBank/DDBJ whole genome shotgun (WGS) entry which is preliminary data.</text>
</comment>
<dbReference type="CDD" id="cd18719">
    <property type="entry name" value="PIN_Zc3h12a-N4BP1-like"/>
    <property type="match status" value="1"/>
</dbReference>
<feature type="compositionally biased region" description="Basic and acidic residues" evidence="1">
    <location>
        <begin position="117"/>
        <end position="132"/>
    </location>
</feature>
<dbReference type="GO" id="GO:0004521">
    <property type="term" value="F:RNA endonuclease activity"/>
    <property type="evidence" value="ECO:0007669"/>
    <property type="project" value="TreeGrafter"/>
</dbReference>
<feature type="domain" description="RNase NYN" evidence="2">
    <location>
        <begin position="347"/>
        <end position="496"/>
    </location>
</feature>
<evidence type="ECO:0000313" key="4">
    <source>
        <dbReference type="Proteomes" id="UP001329430"/>
    </source>
</evidence>
<dbReference type="InterPro" id="IPR051101">
    <property type="entry name" value="ZC3H12/N4BP1_RNase_Reg"/>
</dbReference>
<dbReference type="PANTHER" id="PTHR12876">
    <property type="entry name" value="N4BP1-RELATED"/>
    <property type="match status" value="1"/>
</dbReference>
<dbReference type="AlphaFoldDB" id="A0AAN7VMK4"/>
<dbReference type="Gene3D" id="3.40.50.11980">
    <property type="match status" value="1"/>
</dbReference>
<proteinExistence type="predicted"/>
<dbReference type="PANTHER" id="PTHR12876:SF35">
    <property type="entry name" value="LD08718P-RELATED"/>
    <property type="match status" value="1"/>
</dbReference>
<evidence type="ECO:0000259" key="2">
    <source>
        <dbReference type="Pfam" id="PF11977"/>
    </source>
</evidence>
<dbReference type="GO" id="GO:0003729">
    <property type="term" value="F:mRNA binding"/>
    <property type="evidence" value="ECO:0007669"/>
    <property type="project" value="TreeGrafter"/>
</dbReference>
<dbReference type="GO" id="GO:0036464">
    <property type="term" value="C:cytoplasmic ribonucleoprotein granule"/>
    <property type="evidence" value="ECO:0007669"/>
    <property type="project" value="TreeGrafter"/>
</dbReference>
<feature type="compositionally biased region" description="Polar residues" evidence="1">
    <location>
        <begin position="133"/>
        <end position="145"/>
    </location>
</feature>
<dbReference type="EMBL" id="JAVRBK010000002">
    <property type="protein sequence ID" value="KAK5647478.1"/>
    <property type="molecule type" value="Genomic_DNA"/>
</dbReference>
<evidence type="ECO:0000256" key="1">
    <source>
        <dbReference type="SAM" id="MobiDB-lite"/>
    </source>
</evidence>
<reference evidence="3 4" key="1">
    <citation type="journal article" date="2024" name="Insects">
        <title>An Improved Chromosome-Level Genome Assembly of the Firefly Pyrocoelia pectoralis.</title>
        <authorList>
            <person name="Fu X."/>
            <person name="Meyer-Rochow V.B."/>
            <person name="Ballantyne L."/>
            <person name="Zhu X."/>
        </authorList>
    </citation>
    <scope>NUCLEOTIDE SEQUENCE [LARGE SCALE GENOMIC DNA]</scope>
    <source>
        <strain evidence="3">XCY_ONT2</strain>
    </source>
</reference>
<protein>
    <recommendedName>
        <fullName evidence="2">RNase NYN domain-containing protein</fullName>
    </recommendedName>
</protein>
<name>A0AAN7VMK4_9COLE</name>
<gene>
    <name evidence="3" type="ORF">RI129_002370</name>
</gene>
<organism evidence="3 4">
    <name type="scientific">Pyrocoelia pectoralis</name>
    <dbReference type="NCBI Taxonomy" id="417401"/>
    <lineage>
        <taxon>Eukaryota</taxon>
        <taxon>Metazoa</taxon>
        <taxon>Ecdysozoa</taxon>
        <taxon>Arthropoda</taxon>
        <taxon>Hexapoda</taxon>
        <taxon>Insecta</taxon>
        <taxon>Pterygota</taxon>
        <taxon>Neoptera</taxon>
        <taxon>Endopterygota</taxon>
        <taxon>Coleoptera</taxon>
        <taxon>Polyphaga</taxon>
        <taxon>Elateriformia</taxon>
        <taxon>Elateroidea</taxon>
        <taxon>Lampyridae</taxon>
        <taxon>Lampyrinae</taxon>
        <taxon>Pyrocoelia</taxon>
    </lineage>
</organism>
<dbReference type="FunFam" id="3.40.50.11980:FF:000001">
    <property type="entry name" value="ZC3H12A isoform 1"/>
    <property type="match status" value="1"/>
</dbReference>
<accession>A0AAN7VMK4</accession>